<feature type="domain" description="F-box associated beta-propeller type 1" evidence="1">
    <location>
        <begin position="348"/>
        <end position="468"/>
    </location>
</feature>
<sequence>MMNASSPKKSEHVSTYNTLPDHVIEEHILTRLAVKPLLRFKCVSSGWLSMISSTKFAKKHFELWFPSHDQNLIVQEDRETEEEDKYLLSFDENYNLNEYTKLMNKYPTVRFNTLNTRVVGSCNGLLCVYNQDIMRMYVWNPVTNHCRDIFVPMARGKWDDYQLRCIGFGYVSSIDDYKIGCLMVHNKTLIILVFSLKTGFWIQKPKIDLYYELLLTFEYENPAFVGDTLYWIPQHLNEDENYIIGLDLVEEDMVIIPLFGRIPGDWVIAKLFRMEGCLALCLIQNYTDNEKSICHVWKMKEHGDEEDRVSFDATTSYGHCLTFDKHYNVTEFVSLENKYPAFVATSSRPHTNSVVDIANGLLCLYDRWILSFYVWNPATNQCRSTGSPVPGYYPGGSTMVLGLGFGFISSINDYRIGCVLKCNNALYVVYIYSLRTGNWEVMETMDTCNLTYPGWNSAFVDDSVYWAALLRPVEIRREEWAGQYWVLFAEFGHWELEDSAQKTQPSPDVDFLFVGCELKDPVEYHIGGLNLANGKFKRVQLMDMRGKDYGIFKVFEMNGCLTLGCVEYHKGRFGLKSCEFWMLKQQDDPRSWVKLFFFYSNGSDLLYLFETGKCLVSTCDYEMDGLLLHDPSQEETAEEATVVWRGDEEGQFFYHFKGHAMNYVESLVSPFGTNVFDQDGDAH</sequence>
<dbReference type="NCBIfam" id="TIGR01640">
    <property type="entry name" value="F_box_assoc_1"/>
    <property type="match status" value="1"/>
</dbReference>
<accession>A0A803LE88</accession>
<feature type="domain" description="F-box associated beta-propeller type 1" evidence="1">
    <location>
        <begin position="111"/>
        <end position="338"/>
    </location>
</feature>
<dbReference type="InterPro" id="IPR050796">
    <property type="entry name" value="SCF_F-box_component"/>
</dbReference>
<dbReference type="EnsemblPlants" id="AUR62011494-RA">
    <property type="protein sequence ID" value="AUR62011494-RA:cds"/>
    <property type="gene ID" value="AUR62011494"/>
</dbReference>
<dbReference type="InterPro" id="IPR017451">
    <property type="entry name" value="F-box-assoc_interact_dom"/>
</dbReference>
<reference evidence="2" key="2">
    <citation type="submission" date="2021-03" db="UniProtKB">
        <authorList>
            <consortium name="EnsemblPlants"/>
        </authorList>
    </citation>
    <scope>IDENTIFICATION</scope>
</reference>
<protein>
    <recommendedName>
        <fullName evidence="1">F-box associated beta-propeller type 1 domain-containing protein</fullName>
    </recommendedName>
</protein>
<keyword evidence="3" id="KW-1185">Reference proteome</keyword>
<name>A0A803LE88_CHEQI</name>
<dbReference type="Proteomes" id="UP000596660">
    <property type="component" value="Unplaced"/>
</dbReference>
<proteinExistence type="predicted"/>
<organism evidence="2 3">
    <name type="scientific">Chenopodium quinoa</name>
    <name type="common">Quinoa</name>
    <dbReference type="NCBI Taxonomy" id="63459"/>
    <lineage>
        <taxon>Eukaryota</taxon>
        <taxon>Viridiplantae</taxon>
        <taxon>Streptophyta</taxon>
        <taxon>Embryophyta</taxon>
        <taxon>Tracheophyta</taxon>
        <taxon>Spermatophyta</taxon>
        <taxon>Magnoliopsida</taxon>
        <taxon>eudicotyledons</taxon>
        <taxon>Gunneridae</taxon>
        <taxon>Pentapetalae</taxon>
        <taxon>Caryophyllales</taxon>
        <taxon>Chenopodiaceae</taxon>
        <taxon>Chenopodioideae</taxon>
        <taxon>Atripliceae</taxon>
        <taxon>Chenopodium</taxon>
    </lineage>
</organism>
<evidence type="ECO:0000313" key="2">
    <source>
        <dbReference type="EnsemblPlants" id="AUR62011494-RA:cds"/>
    </source>
</evidence>
<dbReference type="AlphaFoldDB" id="A0A803LE88"/>
<reference evidence="2" key="1">
    <citation type="journal article" date="2017" name="Nature">
        <title>The genome of Chenopodium quinoa.</title>
        <authorList>
            <person name="Jarvis D.E."/>
            <person name="Ho Y.S."/>
            <person name="Lightfoot D.J."/>
            <person name="Schmoeckel S.M."/>
            <person name="Li B."/>
            <person name="Borm T.J.A."/>
            <person name="Ohyanagi H."/>
            <person name="Mineta K."/>
            <person name="Michell C.T."/>
            <person name="Saber N."/>
            <person name="Kharbatia N.M."/>
            <person name="Rupper R.R."/>
            <person name="Sharp A.R."/>
            <person name="Dally N."/>
            <person name="Boughton B.A."/>
            <person name="Woo Y.H."/>
            <person name="Gao G."/>
            <person name="Schijlen E.G.W.M."/>
            <person name="Guo X."/>
            <person name="Momin A.A."/>
            <person name="Negrao S."/>
            <person name="Al-Babili S."/>
            <person name="Gehring C."/>
            <person name="Roessner U."/>
            <person name="Jung C."/>
            <person name="Murphy K."/>
            <person name="Arold S.T."/>
            <person name="Gojobori T."/>
            <person name="van der Linden C.G."/>
            <person name="van Loo E.N."/>
            <person name="Jellen E.N."/>
            <person name="Maughan P.J."/>
            <person name="Tester M."/>
        </authorList>
    </citation>
    <scope>NUCLEOTIDE SEQUENCE [LARGE SCALE GENOMIC DNA]</scope>
    <source>
        <strain evidence="2">cv. PI 614886</strain>
    </source>
</reference>
<dbReference type="Gramene" id="AUR62011494-RA">
    <property type="protein sequence ID" value="AUR62011494-RA:cds"/>
    <property type="gene ID" value="AUR62011494"/>
</dbReference>
<evidence type="ECO:0000259" key="1">
    <source>
        <dbReference type="Pfam" id="PF07734"/>
    </source>
</evidence>
<dbReference type="SUPFAM" id="SSF81383">
    <property type="entry name" value="F-box domain"/>
    <property type="match status" value="1"/>
</dbReference>
<dbReference type="PANTHER" id="PTHR31672">
    <property type="entry name" value="BNACNNG10540D PROTEIN"/>
    <property type="match status" value="1"/>
</dbReference>
<dbReference type="InterPro" id="IPR006527">
    <property type="entry name" value="F-box-assoc_dom_typ1"/>
</dbReference>
<dbReference type="Pfam" id="PF07734">
    <property type="entry name" value="FBA_1"/>
    <property type="match status" value="2"/>
</dbReference>
<dbReference type="PANTHER" id="PTHR31672:SF13">
    <property type="entry name" value="F-BOX PROTEIN CPR30-LIKE"/>
    <property type="match status" value="1"/>
</dbReference>
<dbReference type="InterPro" id="IPR036047">
    <property type="entry name" value="F-box-like_dom_sf"/>
</dbReference>
<evidence type="ECO:0000313" key="3">
    <source>
        <dbReference type="Proteomes" id="UP000596660"/>
    </source>
</evidence>